<name>A0ABR0P0Z9_GOSAR</name>
<dbReference type="EMBL" id="JARKNE010000008">
    <property type="protein sequence ID" value="KAK5811284.1"/>
    <property type="molecule type" value="Genomic_DNA"/>
</dbReference>
<evidence type="ECO:0000313" key="3">
    <source>
        <dbReference type="Proteomes" id="UP001358586"/>
    </source>
</evidence>
<dbReference type="Proteomes" id="UP001358586">
    <property type="component" value="Chromosome 8"/>
</dbReference>
<keyword evidence="3" id="KW-1185">Reference proteome</keyword>
<evidence type="ECO:0000313" key="2">
    <source>
        <dbReference type="EMBL" id="KAK5811284.1"/>
    </source>
</evidence>
<sequence>MVSGPPPAALENSEDRVSSAPSRTHNRIRVGHGGPSPEPVVCQCTARAASKVRVGHRVPAEGRTGNCSFGGLSWVTNNRLRTGSQMPRHLISDAHEWNNEIPTVPVYYPAKPQPRERAWQNQRGKKTLLSLTLVRLCEMTSEV</sequence>
<reference evidence="2 3" key="1">
    <citation type="submission" date="2023-03" db="EMBL/GenBank/DDBJ databases">
        <title>WGS of Gossypium arboreum.</title>
        <authorList>
            <person name="Yu D."/>
        </authorList>
    </citation>
    <scope>NUCLEOTIDE SEQUENCE [LARGE SCALE GENOMIC DNA]</scope>
    <source>
        <tissue evidence="2">Leaf</tissue>
    </source>
</reference>
<organism evidence="2 3">
    <name type="scientific">Gossypium arboreum</name>
    <name type="common">Tree cotton</name>
    <name type="synonym">Gossypium nanking</name>
    <dbReference type="NCBI Taxonomy" id="29729"/>
    <lineage>
        <taxon>Eukaryota</taxon>
        <taxon>Viridiplantae</taxon>
        <taxon>Streptophyta</taxon>
        <taxon>Embryophyta</taxon>
        <taxon>Tracheophyta</taxon>
        <taxon>Spermatophyta</taxon>
        <taxon>Magnoliopsida</taxon>
        <taxon>eudicotyledons</taxon>
        <taxon>Gunneridae</taxon>
        <taxon>Pentapetalae</taxon>
        <taxon>rosids</taxon>
        <taxon>malvids</taxon>
        <taxon>Malvales</taxon>
        <taxon>Malvaceae</taxon>
        <taxon>Malvoideae</taxon>
        <taxon>Gossypium</taxon>
    </lineage>
</organism>
<comment type="caution">
    <text evidence="2">The sequence shown here is derived from an EMBL/GenBank/DDBJ whole genome shotgun (WGS) entry which is preliminary data.</text>
</comment>
<proteinExistence type="predicted"/>
<gene>
    <name evidence="2" type="ORF">PVK06_026612</name>
</gene>
<protein>
    <submittedName>
        <fullName evidence="2">Uncharacterized protein</fullName>
    </submittedName>
</protein>
<feature type="region of interest" description="Disordered" evidence="1">
    <location>
        <begin position="1"/>
        <end position="38"/>
    </location>
</feature>
<accession>A0ABR0P0Z9</accession>
<evidence type="ECO:0000256" key="1">
    <source>
        <dbReference type="SAM" id="MobiDB-lite"/>
    </source>
</evidence>